<feature type="transmembrane region" description="Helical" evidence="8">
    <location>
        <begin position="219"/>
        <end position="238"/>
    </location>
</feature>
<dbReference type="RefSeq" id="WP_288196947.1">
    <property type="nucleotide sequence ID" value="NZ_LT608334.1"/>
</dbReference>
<dbReference type="InterPro" id="IPR000515">
    <property type="entry name" value="MetI-like"/>
</dbReference>
<evidence type="ECO:0000256" key="6">
    <source>
        <dbReference type="ARBA" id="ARBA00022989"/>
    </source>
</evidence>
<dbReference type="Pfam" id="PF00528">
    <property type="entry name" value="BPD_transp_1"/>
    <property type="match status" value="1"/>
</dbReference>
<name>A0A212LH84_9HYPH</name>
<keyword evidence="7 8" id="KW-0472">Membrane</keyword>
<feature type="transmembrane region" description="Helical" evidence="8">
    <location>
        <begin position="280"/>
        <end position="302"/>
    </location>
</feature>
<organism evidence="10">
    <name type="scientific">uncultured Pleomorphomonas sp</name>
    <dbReference type="NCBI Taxonomy" id="442121"/>
    <lineage>
        <taxon>Bacteria</taxon>
        <taxon>Pseudomonadati</taxon>
        <taxon>Pseudomonadota</taxon>
        <taxon>Alphaproteobacteria</taxon>
        <taxon>Hyphomicrobiales</taxon>
        <taxon>Pleomorphomonadaceae</taxon>
        <taxon>Pleomorphomonas</taxon>
        <taxon>environmental samples</taxon>
    </lineage>
</organism>
<feature type="transmembrane region" description="Helical" evidence="8">
    <location>
        <begin position="151"/>
        <end position="171"/>
    </location>
</feature>
<keyword evidence="3 8" id="KW-0813">Transport</keyword>
<evidence type="ECO:0000256" key="8">
    <source>
        <dbReference type="RuleBase" id="RU363032"/>
    </source>
</evidence>
<dbReference type="PANTHER" id="PTHR30614">
    <property type="entry name" value="MEMBRANE COMPONENT OF AMINO ACID ABC TRANSPORTER"/>
    <property type="match status" value="1"/>
</dbReference>
<feature type="transmembrane region" description="Helical" evidence="8">
    <location>
        <begin position="20"/>
        <end position="40"/>
    </location>
</feature>
<dbReference type="PROSITE" id="PS50928">
    <property type="entry name" value="ABC_TM1"/>
    <property type="match status" value="1"/>
</dbReference>
<dbReference type="GO" id="GO:0022857">
    <property type="term" value="F:transmembrane transporter activity"/>
    <property type="evidence" value="ECO:0007669"/>
    <property type="project" value="InterPro"/>
</dbReference>
<evidence type="ECO:0000256" key="2">
    <source>
        <dbReference type="ARBA" id="ARBA00010072"/>
    </source>
</evidence>
<evidence type="ECO:0000256" key="4">
    <source>
        <dbReference type="ARBA" id="ARBA00022475"/>
    </source>
</evidence>
<evidence type="ECO:0000256" key="7">
    <source>
        <dbReference type="ARBA" id="ARBA00023136"/>
    </source>
</evidence>
<dbReference type="NCBIfam" id="TIGR01726">
    <property type="entry name" value="HEQRo_perm_3TM"/>
    <property type="match status" value="1"/>
</dbReference>
<accession>A0A212LH84</accession>
<protein>
    <submittedName>
        <fullName evidence="10">Amino-acid transporter subunit membrane component of ABC superfamily</fullName>
    </submittedName>
</protein>
<reference evidence="10" key="1">
    <citation type="submission" date="2016-08" db="EMBL/GenBank/DDBJ databases">
        <authorList>
            <person name="Seilhamer J.J."/>
        </authorList>
    </citation>
    <scope>NUCLEOTIDE SEQUENCE</scope>
    <source>
        <strain evidence="10">86</strain>
    </source>
</reference>
<feature type="transmembrane region" description="Helical" evidence="8">
    <location>
        <begin position="192"/>
        <end position="213"/>
    </location>
</feature>
<dbReference type="CDD" id="cd06261">
    <property type="entry name" value="TM_PBP2"/>
    <property type="match status" value="1"/>
</dbReference>
<evidence type="ECO:0000313" key="10">
    <source>
        <dbReference type="EMBL" id="SCM76914.1"/>
    </source>
</evidence>
<dbReference type="SUPFAM" id="SSF161098">
    <property type="entry name" value="MetI-like"/>
    <property type="match status" value="1"/>
</dbReference>
<dbReference type="InterPro" id="IPR043429">
    <property type="entry name" value="ArtM/GltK/GlnP/TcyL/YhdX-like"/>
</dbReference>
<dbReference type="InterPro" id="IPR010065">
    <property type="entry name" value="AA_ABC_transptr_permease_3TM"/>
</dbReference>
<keyword evidence="6 8" id="KW-1133">Transmembrane helix</keyword>
<keyword evidence="4" id="KW-1003">Cell membrane</keyword>
<evidence type="ECO:0000259" key="9">
    <source>
        <dbReference type="PROSITE" id="PS50928"/>
    </source>
</evidence>
<feature type="transmembrane region" description="Helical" evidence="8">
    <location>
        <begin position="114"/>
        <end position="131"/>
    </location>
</feature>
<dbReference type="GO" id="GO:0043190">
    <property type="term" value="C:ATP-binding cassette (ABC) transporter complex"/>
    <property type="evidence" value="ECO:0007669"/>
    <property type="project" value="InterPro"/>
</dbReference>
<comment type="similarity">
    <text evidence="2">Belongs to the binding-protein-dependent transport system permease family. HisMQ subfamily.</text>
</comment>
<gene>
    <name evidence="10" type="primary">aapM</name>
    <name evidence="10" type="ORF">KL86PLE_40719</name>
</gene>
<dbReference type="GO" id="GO:0006865">
    <property type="term" value="P:amino acid transport"/>
    <property type="evidence" value="ECO:0007669"/>
    <property type="project" value="TreeGrafter"/>
</dbReference>
<dbReference type="AlphaFoldDB" id="A0A212LH84"/>
<evidence type="ECO:0000256" key="5">
    <source>
        <dbReference type="ARBA" id="ARBA00022692"/>
    </source>
</evidence>
<dbReference type="Gene3D" id="1.10.3720.10">
    <property type="entry name" value="MetI-like"/>
    <property type="match status" value="1"/>
</dbReference>
<evidence type="ECO:0000256" key="3">
    <source>
        <dbReference type="ARBA" id="ARBA00022448"/>
    </source>
</evidence>
<dbReference type="EMBL" id="FMJD01000008">
    <property type="protein sequence ID" value="SCM76914.1"/>
    <property type="molecule type" value="Genomic_DNA"/>
</dbReference>
<dbReference type="PANTHER" id="PTHR30614:SF41">
    <property type="entry name" value="INNER MEMBRANE AMINO-ACID ABC TRANSPORTER PERMEASE PROTEIN YHDY"/>
    <property type="match status" value="1"/>
</dbReference>
<feature type="domain" description="ABC transmembrane type-1" evidence="9">
    <location>
        <begin position="147"/>
        <end position="336"/>
    </location>
</feature>
<sequence length="351" mass="37294">MSALRPPALLDRSPLLKATVGSRGNLALSVAVLLLAALALPPMLRWLLVDATFTGTAESCKAASGACWAFIGEKLKFVVLGFYPQDQAPRAYAAIGLLIGLVGLSAIPRLWSRWLAAAWVAGLVAVLWLLGGGGPLAPVPTDKWGGLPVTLLLSLGSFILAFPLAILLALARRSKLGGVRLYAVLLIETVRGVPFIAILYASTLLFPLMLPAGAAIDKFARAAVALSIFVAAYLAEIVRAGLQAVPRGQSEAAASLGLTHWQTLRLIVLPQALKEVIAPIVNLAVGIFQDTTLVAIIGMFDLLNAARAAATDPQWIGFYAEAYVFVAAVYFVFCFAAARYSLWLERHLRTP</sequence>
<feature type="transmembrane region" description="Helical" evidence="8">
    <location>
        <begin position="322"/>
        <end position="342"/>
    </location>
</feature>
<keyword evidence="5 8" id="KW-0812">Transmembrane</keyword>
<feature type="transmembrane region" description="Helical" evidence="8">
    <location>
        <begin position="91"/>
        <end position="107"/>
    </location>
</feature>
<evidence type="ECO:0000256" key="1">
    <source>
        <dbReference type="ARBA" id="ARBA00004429"/>
    </source>
</evidence>
<proteinExistence type="inferred from homology"/>
<dbReference type="InterPro" id="IPR035906">
    <property type="entry name" value="MetI-like_sf"/>
</dbReference>
<comment type="subcellular location">
    <subcellularLocation>
        <location evidence="1">Cell inner membrane</location>
        <topology evidence="1">Multi-pass membrane protein</topology>
    </subcellularLocation>
    <subcellularLocation>
        <location evidence="8">Cell membrane</location>
        <topology evidence="8">Multi-pass membrane protein</topology>
    </subcellularLocation>
</comment>